<organism evidence="2 3">
    <name type="scientific">Sporothrix schenckii 1099-18</name>
    <dbReference type="NCBI Taxonomy" id="1397361"/>
    <lineage>
        <taxon>Eukaryota</taxon>
        <taxon>Fungi</taxon>
        <taxon>Dikarya</taxon>
        <taxon>Ascomycota</taxon>
        <taxon>Pezizomycotina</taxon>
        <taxon>Sordariomycetes</taxon>
        <taxon>Sordariomycetidae</taxon>
        <taxon>Ophiostomatales</taxon>
        <taxon>Ophiostomataceae</taxon>
        <taxon>Sporothrix</taxon>
    </lineage>
</organism>
<dbReference type="GeneID" id="27665829"/>
<comment type="caution">
    <text evidence="2">The sequence shown here is derived from an EMBL/GenBank/DDBJ whole genome shotgun (WGS) entry which is preliminary data.</text>
</comment>
<name>A0A0F2LYI1_SPOSC</name>
<feature type="compositionally biased region" description="Polar residues" evidence="1">
    <location>
        <begin position="50"/>
        <end position="67"/>
    </location>
</feature>
<evidence type="ECO:0000313" key="3">
    <source>
        <dbReference type="Proteomes" id="UP000033710"/>
    </source>
</evidence>
<dbReference type="RefSeq" id="XP_016584595.1">
    <property type="nucleotide sequence ID" value="XM_016730552.1"/>
</dbReference>
<dbReference type="AlphaFoldDB" id="A0A0F2LYI1"/>
<feature type="region of interest" description="Disordered" evidence="1">
    <location>
        <begin position="1"/>
        <end position="68"/>
    </location>
</feature>
<dbReference type="EMBL" id="AXCR01000010">
    <property type="protein sequence ID" value="KJR81919.1"/>
    <property type="molecule type" value="Genomic_DNA"/>
</dbReference>
<feature type="compositionally biased region" description="Basic and acidic residues" evidence="1">
    <location>
        <begin position="11"/>
        <end position="22"/>
    </location>
</feature>
<evidence type="ECO:0000313" key="2">
    <source>
        <dbReference type="EMBL" id="KJR81919.1"/>
    </source>
</evidence>
<protein>
    <submittedName>
        <fullName evidence="2">Uncharacterized protein</fullName>
    </submittedName>
</protein>
<feature type="compositionally biased region" description="Low complexity" evidence="1">
    <location>
        <begin position="36"/>
        <end position="48"/>
    </location>
</feature>
<dbReference type="KEGG" id="ssck:SPSK_03718"/>
<proteinExistence type="predicted"/>
<gene>
    <name evidence="2" type="ORF">SPSK_03718</name>
</gene>
<dbReference type="Proteomes" id="UP000033710">
    <property type="component" value="Unassembled WGS sequence"/>
</dbReference>
<reference evidence="2 3" key="1">
    <citation type="journal article" date="2014" name="BMC Genomics">
        <title>Comparative genomics of the major fungal agents of human and animal Sporotrichosis: Sporothrix schenckii and Sporothrix brasiliensis.</title>
        <authorList>
            <person name="Teixeira M.M."/>
            <person name="de Almeida L.G."/>
            <person name="Kubitschek-Barreira P."/>
            <person name="Alves F.L."/>
            <person name="Kioshima E.S."/>
            <person name="Abadio A.K."/>
            <person name="Fernandes L."/>
            <person name="Derengowski L.S."/>
            <person name="Ferreira K.S."/>
            <person name="Souza R.C."/>
            <person name="Ruiz J.C."/>
            <person name="de Andrade N.C."/>
            <person name="Paes H.C."/>
            <person name="Nicola A.M."/>
            <person name="Albuquerque P."/>
            <person name="Gerber A.L."/>
            <person name="Martins V.P."/>
            <person name="Peconick L.D."/>
            <person name="Neto A.V."/>
            <person name="Chaucanez C.B."/>
            <person name="Silva P.A."/>
            <person name="Cunha O.L."/>
            <person name="de Oliveira F.F."/>
            <person name="dos Santos T.C."/>
            <person name="Barros A.L."/>
            <person name="Soares M.A."/>
            <person name="de Oliveira L.M."/>
            <person name="Marini M.M."/>
            <person name="Villalobos-Duno H."/>
            <person name="Cunha M.M."/>
            <person name="de Hoog S."/>
            <person name="da Silveira J.F."/>
            <person name="Henrissat B."/>
            <person name="Nino-Vega G.A."/>
            <person name="Cisalpino P.S."/>
            <person name="Mora-Montes H.M."/>
            <person name="Almeida S.R."/>
            <person name="Stajich J.E."/>
            <person name="Lopes-Bezerra L.M."/>
            <person name="Vasconcelos A.T."/>
            <person name="Felipe M.S."/>
        </authorList>
    </citation>
    <scope>NUCLEOTIDE SEQUENCE [LARGE SCALE GENOMIC DNA]</scope>
    <source>
        <strain evidence="2 3">1099-18</strain>
    </source>
</reference>
<reference evidence="2 3" key="2">
    <citation type="journal article" date="2015" name="Eukaryot. Cell">
        <title>Asexual propagation of a virulent clone complex in a human and feline outbreak of sporotrichosis.</title>
        <authorList>
            <person name="Teixeira Mde M."/>
            <person name="Rodrigues A.M."/>
            <person name="Tsui C.K."/>
            <person name="de Almeida L.G."/>
            <person name="Van Diepeningen A.D."/>
            <person name="van den Ende B.G."/>
            <person name="Fernandes G.F."/>
            <person name="Kano R."/>
            <person name="Hamelin R.C."/>
            <person name="Lopes-Bezerra L.M."/>
            <person name="Vasconcelos A.T."/>
            <person name="de Hoog S."/>
            <person name="de Camargo Z.P."/>
            <person name="Felipe M.S."/>
        </authorList>
    </citation>
    <scope>NUCLEOTIDE SEQUENCE [LARGE SCALE GENOMIC DNA]</scope>
    <source>
        <strain evidence="2 3">1099-18</strain>
    </source>
</reference>
<evidence type="ECO:0000256" key="1">
    <source>
        <dbReference type="SAM" id="MobiDB-lite"/>
    </source>
</evidence>
<dbReference type="VEuPathDB" id="FungiDB:SPSK_03718"/>
<accession>A0A0F2LYI1</accession>
<sequence length="94" mass="10020">MAALLGATKGGQDRPQDRDDVPFRIGNSATTTNKNASSISAPPAAALSGKATSLPKTPTSSNDQLSRVFSPPVTQEDLWYFYFRRSTSSGLVPF</sequence>
<dbReference type="OrthoDB" id="10494748at2759"/>